<evidence type="ECO:0000256" key="4">
    <source>
        <dbReference type="ARBA" id="ARBA00023163"/>
    </source>
</evidence>
<dbReference type="InterPro" id="IPR000792">
    <property type="entry name" value="Tscrpt_reg_LuxR_C"/>
</dbReference>
<organism evidence="8 9">
    <name type="scientific">Cellulomonas algicola</name>
    <dbReference type="NCBI Taxonomy" id="2071633"/>
    <lineage>
        <taxon>Bacteria</taxon>
        <taxon>Bacillati</taxon>
        <taxon>Actinomycetota</taxon>
        <taxon>Actinomycetes</taxon>
        <taxon>Micrococcales</taxon>
        <taxon>Cellulomonadaceae</taxon>
        <taxon>Cellulomonas</taxon>
    </lineage>
</organism>
<dbReference type="GO" id="GO:0006355">
    <property type="term" value="P:regulation of DNA-templated transcription"/>
    <property type="evidence" value="ECO:0007669"/>
    <property type="project" value="InterPro"/>
</dbReference>
<dbReference type="Gene3D" id="3.40.50.2300">
    <property type="match status" value="1"/>
</dbReference>
<accession>A0A401UVL9</accession>
<keyword evidence="9" id="KW-1185">Reference proteome</keyword>
<reference evidence="8 9" key="1">
    <citation type="submission" date="2018-11" db="EMBL/GenBank/DDBJ databases">
        <title>Draft genome sequence of Cellulomonas takizawaensis strain TKZ-21.</title>
        <authorList>
            <person name="Yamamura H."/>
            <person name="Hayashi T."/>
            <person name="Hamada M."/>
            <person name="Serisawa Y."/>
            <person name="Matsuyama K."/>
            <person name="Nakagawa Y."/>
            <person name="Otoguro M."/>
            <person name="Yanagida F."/>
            <person name="Hayakawa M."/>
        </authorList>
    </citation>
    <scope>NUCLEOTIDE SEQUENCE [LARGE SCALE GENOMIC DNA]</scope>
    <source>
        <strain evidence="8 9">TKZ-21</strain>
    </source>
</reference>
<dbReference type="SUPFAM" id="SSF46894">
    <property type="entry name" value="C-terminal effector domain of the bipartite response regulators"/>
    <property type="match status" value="1"/>
</dbReference>
<evidence type="ECO:0000256" key="3">
    <source>
        <dbReference type="ARBA" id="ARBA00023125"/>
    </source>
</evidence>
<dbReference type="GO" id="GO:0000160">
    <property type="term" value="P:phosphorelay signal transduction system"/>
    <property type="evidence" value="ECO:0007669"/>
    <property type="project" value="InterPro"/>
</dbReference>
<name>A0A401UVL9_9CELL</name>
<dbReference type="CDD" id="cd17535">
    <property type="entry name" value="REC_NarL-like"/>
    <property type="match status" value="1"/>
</dbReference>
<sequence length="207" mass="21772">MIDVVIADDHPVVRAGLRAVLEGEPDIRVVAETASAEQMLAWTGAHHADVVLLDLRFGPGRMSGAQATQALTERGGPAVLVVTTYGSDADILAAVEAGATGYLLKDAPTDELVRAVRAAAAGQVTLGPAVQERLLGRVRAPQLALTSRELDVLTLVAAGRSNDEIARELFVSRATVKTHLAHLYDKLGVTSRTRAVAVARERGVLTS</sequence>
<feature type="domain" description="HTH luxR-type" evidence="6">
    <location>
        <begin position="138"/>
        <end position="203"/>
    </location>
</feature>
<evidence type="ECO:0000256" key="1">
    <source>
        <dbReference type="ARBA" id="ARBA00022553"/>
    </source>
</evidence>
<comment type="caution">
    <text evidence="8">The sequence shown here is derived from an EMBL/GenBank/DDBJ whole genome shotgun (WGS) entry which is preliminary data.</text>
</comment>
<feature type="modified residue" description="4-aspartylphosphate" evidence="5">
    <location>
        <position position="54"/>
    </location>
</feature>
<dbReference type="InterPro" id="IPR011006">
    <property type="entry name" value="CheY-like_superfamily"/>
</dbReference>
<dbReference type="EMBL" id="BHYL01000026">
    <property type="protein sequence ID" value="GCD18736.1"/>
    <property type="molecule type" value="Genomic_DNA"/>
</dbReference>
<dbReference type="SMART" id="SM00448">
    <property type="entry name" value="REC"/>
    <property type="match status" value="1"/>
</dbReference>
<dbReference type="CDD" id="cd06170">
    <property type="entry name" value="LuxR_C_like"/>
    <property type="match status" value="1"/>
</dbReference>
<dbReference type="OrthoDB" id="9808843at2"/>
<feature type="domain" description="Response regulatory" evidence="7">
    <location>
        <begin position="3"/>
        <end position="120"/>
    </location>
</feature>
<keyword evidence="1 5" id="KW-0597">Phosphoprotein</keyword>
<evidence type="ECO:0000259" key="7">
    <source>
        <dbReference type="PROSITE" id="PS50110"/>
    </source>
</evidence>
<dbReference type="GO" id="GO:0003677">
    <property type="term" value="F:DNA binding"/>
    <property type="evidence" value="ECO:0007669"/>
    <property type="project" value="UniProtKB-KW"/>
</dbReference>
<dbReference type="InterPro" id="IPR039420">
    <property type="entry name" value="WalR-like"/>
</dbReference>
<dbReference type="PANTHER" id="PTHR43214:SF24">
    <property type="entry name" value="TRANSCRIPTIONAL REGULATORY PROTEIN NARL-RELATED"/>
    <property type="match status" value="1"/>
</dbReference>
<keyword evidence="3 8" id="KW-0238">DNA-binding</keyword>
<keyword evidence="4" id="KW-0804">Transcription</keyword>
<dbReference type="PRINTS" id="PR00038">
    <property type="entry name" value="HTHLUXR"/>
</dbReference>
<dbReference type="AlphaFoldDB" id="A0A401UVL9"/>
<protein>
    <submittedName>
        <fullName evidence="8">DNA-binding response regulator</fullName>
    </submittedName>
</protein>
<dbReference type="SUPFAM" id="SSF52172">
    <property type="entry name" value="CheY-like"/>
    <property type="match status" value="1"/>
</dbReference>
<dbReference type="Pfam" id="PF00072">
    <property type="entry name" value="Response_reg"/>
    <property type="match status" value="1"/>
</dbReference>
<proteinExistence type="predicted"/>
<dbReference type="Pfam" id="PF00196">
    <property type="entry name" value="GerE"/>
    <property type="match status" value="1"/>
</dbReference>
<dbReference type="RefSeq" id="WP_124341292.1">
    <property type="nucleotide sequence ID" value="NZ_BHYL01000026.1"/>
</dbReference>
<evidence type="ECO:0000256" key="5">
    <source>
        <dbReference type="PROSITE-ProRule" id="PRU00169"/>
    </source>
</evidence>
<dbReference type="PROSITE" id="PS00622">
    <property type="entry name" value="HTH_LUXR_1"/>
    <property type="match status" value="1"/>
</dbReference>
<dbReference type="InterPro" id="IPR058245">
    <property type="entry name" value="NreC/VraR/RcsB-like_REC"/>
</dbReference>
<evidence type="ECO:0000313" key="9">
    <source>
        <dbReference type="Proteomes" id="UP000288246"/>
    </source>
</evidence>
<evidence type="ECO:0000256" key="2">
    <source>
        <dbReference type="ARBA" id="ARBA00023015"/>
    </source>
</evidence>
<dbReference type="Proteomes" id="UP000288246">
    <property type="component" value="Unassembled WGS sequence"/>
</dbReference>
<dbReference type="InterPro" id="IPR001789">
    <property type="entry name" value="Sig_transdc_resp-reg_receiver"/>
</dbReference>
<dbReference type="PANTHER" id="PTHR43214">
    <property type="entry name" value="TWO-COMPONENT RESPONSE REGULATOR"/>
    <property type="match status" value="1"/>
</dbReference>
<gene>
    <name evidence="8" type="ORF">CTKZ_02980</name>
</gene>
<dbReference type="PROSITE" id="PS50043">
    <property type="entry name" value="HTH_LUXR_2"/>
    <property type="match status" value="1"/>
</dbReference>
<dbReference type="PROSITE" id="PS50110">
    <property type="entry name" value="RESPONSE_REGULATORY"/>
    <property type="match status" value="1"/>
</dbReference>
<dbReference type="InterPro" id="IPR016032">
    <property type="entry name" value="Sig_transdc_resp-reg_C-effctor"/>
</dbReference>
<evidence type="ECO:0000259" key="6">
    <source>
        <dbReference type="PROSITE" id="PS50043"/>
    </source>
</evidence>
<dbReference type="SMART" id="SM00421">
    <property type="entry name" value="HTH_LUXR"/>
    <property type="match status" value="1"/>
</dbReference>
<evidence type="ECO:0000313" key="8">
    <source>
        <dbReference type="EMBL" id="GCD18736.1"/>
    </source>
</evidence>
<keyword evidence="2" id="KW-0805">Transcription regulation</keyword>